<protein>
    <recommendedName>
        <fullName evidence="4">Leucine-binding protein domain-containing protein</fullName>
    </recommendedName>
</protein>
<dbReference type="Gene3D" id="3.40.50.2300">
    <property type="match status" value="2"/>
</dbReference>
<feature type="domain" description="Leucine-binding protein" evidence="4">
    <location>
        <begin position="46"/>
        <end position="397"/>
    </location>
</feature>
<dbReference type="InterPro" id="IPR028081">
    <property type="entry name" value="Leu-bd"/>
</dbReference>
<dbReference type="PROSITE" id="PS51257">
    <property type="entry name" value="PROKAR_LIPOPROTEIN"/>
    <property type="match status" value="1"/>
</dbReference>
<accession>A0A372LFB6</accession>
<comment type="similarity">
    <text evidence="1">Belongs to the leucine-binding protein family.</text>
</comment>
<dbReference type="RefSeq" id="WP_117321177.1">
    <property type="nucleotide sequence ID" value="NZ_QVTD01000003.1"/>
</dbReference>
<evidence type="ECO:0000313" key="6">
    <source>
        <dbReference type="Proteomes" id="UP000262939"/>
    </source>
</evidence>
<dbReference type="Proteomes" id="UP000262939">
    <property type="component" value="Unassembled WGS sequence"/>
</dbReference>
<gene>
    <name evidence="5" type="ORF">D0466_03560</name>
</gene>
<organism evidence="5 6">
    <name type="scientific">Peribacillus glennii</name>
    <dbReference type="NCBI Taxonomy" id="2303991"/>
    <lineage>
        <taxon>Bacteria</taxon>
        <taxon>Bacillati</taxon>
        <taxon>Bacillota</taxon>
        <taxon>Bacilli</taxon>
        <taxon>Bacillales</taxon>
        <taxon>Bacillaceae</taxon>
        <taxon>Peribacillus</taxon>
    </lineage>
</organism>
<sequence>MMRRIKLLLLPLLIFSLCLMAACGNGTAKKGSTGSQGTQGVTDNEILIGHLGPQTGPYAVYDYFRKGIDSHFKYVNENGGVNGKKLKLVAYDDQYQPSRTVKNATRILQEDKVFAMIGNVCTPCNTAARNTFEKSGIPMVMVSSGAEEFVNPPIKNYFGSSILNYRVETRVFLDYAANELKAKKIAVVYQNDDYGKEGLTALQENIDKYEGATLVDEIPYVAGETDMSSQAQHLDQADPDAIIVLGGPNPAANLKKEMYKIGLKDVPYIVSSVGANDRNQFKLAGDDIWEGTISAATFPMPDVSDDPSMKQYVERFKKDYPNDPIDGFAQSGWAIAEVMVEALKRTEQGGKDLTWENFYDAMHTFDNWDGSIFEGVTFTKDNHYGLTTMILTEAKDGKILPISDQIKFDPASGEITYED</sequence>
<dbReference type="CDD" id="cd06343">
    <property type="entry name" value="PBP1_ABC_ligand_binding-like"/>
    <property type="match status" value="1"/>
</dbReference>
<dbReference type="AlphaFoldDB" id="A0A372LFB6"/>
<evidence type="ECO:0000259" key="4">
    <source>
        <dbReference type="Pfam" id="PF13458"/>
    </source>
</evidence>
<evidence type="ECO:0000256" key="2">
    <source>
        <dbReference type="ARBA" id="ARBA00022729"/>
    </source>
</evidence>
<proteinExistence type="inferred from homology"/>
<evidence type="ECO:0000256" key="1">
    <source>
        <dbReference type="ARBA" id="ARBA00010062"/>
    </source>
</evidence>
<feature type="chain" id="PRO_5016920441" description="Leucine-binding protein domain-containing protein" evidence="3">
    <location>
        <begin position="22"/>
        <end position="419"/>
    </location>
</feature>
<evidence type="ECO:0000313" key="5">
    <source>
        <dbReference type="EMBL" id="RFU65001.1"/>
    </source>
</evidence>
<dbReference type="OrthoDB" id="9783240at2"/>
<dbReference type="InterPro" id="IPR028082">
    <property type="entry name" value="Peripla_BP_I"/>
</dbReference>
<keyword evidence="6" id="KW-1185">Reference proteome</keyword>
<dbReference type="EMBL" id="QVTD01000003">
    <property type="protein sequence ID" value="RFU65001.1"/>
    <property type="molecule type" value="Genomic_DNA"/>
</dbReference>
<evidence type="ECO:0000256" key="3">
    <source>
        <dbReference type="SAM" id="SignalP"/>
    </source>
</evidence>
<dbReference type="SUPFAM" id="SSF53822">
    <property type="entry name" value="Periplasmic binding protein-like I"/>
    <property type="match status" value="1"/>
</dbReference>
<keyword evidence="2 3" id="KW-0732">Signal</keyword>
<dbReference type="PANTHER" id="PTHR47235">
    <property type="entry name" value="BLR6548 PROTEIN"/>
    <property type="match status" value="1"/>
</dbReference>
<comment type="caution">
    <text evidence="5">The sequence shown here is derived from an EMBL/GenBank/DDBJ whole genome shotgun (WGS) entry which is preliminary data.</text>
</comment>
<feature type="signal peptide" evidence="3">
    <location>
        <begin position="1"/>
        <end position="21"/>
    </location>
</feature>
<dbReference type="Pfam" id="PF13458">
    <property type="entry name" value="Peripla_BP_6"/>
    <property type="match status" value="1"/>
</dbReference>
<reference evidence="5 6" key="1">
    <citation type="submission" date="2018-08" db="EMBL/GenBank/DDBJ databases">
        <title>Bacillus chawlae sp. nov., Bacillus glennii sp. nov., and Bacillus saganii sp. nov. Isolated from the Vehicle Assembly Building at Kennedy Space Center where the Viking Spacecraft were Assembled.</title>
        <authorList>
            <person name="Seuylemezian A."/>
            <person name="Vaishampayan P."/>
        </authorList>
    </citation>
    <scope>NUCLEOTIDE SEQUENCE [LARGE SCALE GENOMIC DNA]</scope>
    <source>
        <strain evidence="5 6">V44-8</strain>
    </source>
</reference>
<name>A0A372LFB6_9BACI</name>
<dbReference type="PANTHER" id="PTHR47235:SF1">
    <property type="entry name" value="BLR6548 PROTEIN"/>
    <property type="match status" value="1"/>
</dbReference>